<organism evidence="1 3">
    <name type="scientific">Nonlabens ulvanivorans</name>
    <name type="common">Persicivirga ulvanivorans</name>
    <dbReference type="NCBI Taxonomy" id="906888"/>
    <lineage>
        <taxon>Bacteria</taxon>
        <taxon>Pseudomonadati</taxon>
        <taxon>Bacteroidota</taxon>
        <taxon>Flavobacteriia</taxon>
        <taxon>Flavobacteriales</taxon>
        <taxon>Flavobacteriaceae</taxon>
        <taxon>Nonlabens</taxon>
    </lineage>
</organism>
<evidence type="ECO:0008006" key="5">
    <source>
        <dbReference type="Google" id="ProtNLM"/>
    </source>
</evidence>
<reference evidence="1 3" key="1">
    <citation type="submission" date="2014-07" db="EMBL/GenBank/DDBJ databases">
        <title>Draft genome sequence of Nonlabens ulvanivorans, an ulvan degrading bacterium.</title>
        <authorList>
            <person name="Kopel M."/>
            <person name="Helbert W."/>
            <person name="Henrissat B."/>
            <person name="Doniger T."/>
            <person name="Banin E."/>
        </authorList>
    </citation>
    <scope>NUCLEOTIDE SEQUENCE [LARGE SCALE GENOMIC DNA]</scope>
    <source>
        <strain evidence="1 3">PLR</strain>
    </source>
</reference>
<dbReference type="RefSeq" id="WP_036583332.1">
    <property type="nucleotide sequence ID" value="NZ_JPJI01000032.1"/>
</dbReference>
<keyword evidence="4" id="KW-1185">Reference proteome</keyword>
<sequence length="158" mass="17459">MKKLTIIGLLFLSALCYGQENETSIGLHVGYPLDTDVSQYNFGIFVNPMWELSEDSYLGGYAGLNYIVLQSEDAGGAELPLADFGASYKYYFLEFVYAQVNGGISYNGPEGFFTIAGFANPTIGYSFNSTNVFVGYRKLFFNNANLDTIEIGISFKPF</sequence>
<protein>
    <recommendedName>
        <fullName evidence="5">Outer membrane protein beta-barrel domain-containing protein</fullName>
    </recommendedName>
</protein>
<evidence type="ECO:0000313" key="3">
    <source>
        <dbReference type="Proteomes" id="UP000028531"/>
    </source>
</evidence>
<reference evidence="2 4" key="2">
    <citation type="submission" date="2018-03" db="EMBL/GenBank/DDBJ databases">
        <title>Genomic Encyclopedia of Archaeal and Bacterial Type Strains, Phase II (KMG-II): from individual species to whole genera.</title>
        <authorList>
            <person name="Goeker M."/>
        </authorList>
    </citation>
    <scope>NUCLEOTIDE SEQUENCE [LARGE SCALE GENOMIC DNA]</scope>
    <source>
        <strain evidence="2 4">DSM 22727</strain>
    </source>
</reference>
<dbReference type="EMBL" id="JPJI01000032">
    <property type="protein sequence ID" value="KEZ92479.1"/>
    <property type="molecule type" value="Genomic_DNA"/>
</dbReference>
<dbReference type="EMBL" id="PVNA01000001">
    <property type="protein sequence ID" value="PRX15316.1"/>
    <property type="molecule type" value="Genomic_DNA"/>
</dbReference>
<dbReference type="Proteomes" id="UP000239997">
    <property type="component" value="Unassembled WGS sequence"/>
</dbReference>
<evidence type="ECO:0000313" key="2">
    <source>
        <dbReference type="EMBL" id="PRX15316.1"/>
    </source>
</evidence>
<evidence type="ECO:0000313" key="4">
    <source>
        <dbReference type="Proteomes" id="UP000239997"/>
    </source>
</evidence>
<proteinExistence type="predicted"/>
<dbReference type="Proteomes" id="UP000028531">
    <property type="component" value="Unassembled WGS sequence"/>
</dbReference>
<accession>A0A084JU45</accession>
<dbReference type="AlphaFoldDB" id="A0A084JU45"/>
<name>A0A084JU45_NONUL</name>
<comment type="caution">
    <text evidence="1">The sequence shown here is derived from an EMBL/GenBank/DDBJ whole genome shotgun (WGS) entry which is preliminary data.</text>
</comment>
<gene>
    <name evidence="1" type="ORF">IL45_10030</name>
    <name evidence="2" type="ORF">LY02_00532</name>
</gene>
<dbReference type="OrthoDB" id="1492374at2"/>
<evidence type="ECO:0000313" key="1">
    <source>
        <dbReference type="EMBL" id="KEZ92479.1"/>
    </source>
</evidence>